<feature type="compositionally biased region" description="Basic and acidic residues" evidence="1">
    <location>
        <begin position="48"/>
        <end position="68"/>
    </location>
</feature>
<dbReference type="EMBL" id="BDIP01004907">
    <property type="protein sequence ID" value="GIQ89308.1"/>
    <property type="molecule type" value="Genomic_DNA"/>
</dbReference>
<evidence type="ECO:0000256" key="1">
    <source>
        <dbReference type="SAM" id="MobiDB-lite"/>
    </source>
</evidence>
<accession>A0A9K3GNH1</accession>
<comment type="caution">
    <text evidence="2">The sequence shown here is derived from an EMBL/GenBank/DDBJ whole genome shotgun (WGS) entry which is preliminary data.</text>
</comment>
<gene>
    <name evidence="2" type="ORF">KIPB_011739</name>
</gene>
<feature type="non-terminal residue" evidence="2">
    <location>
        <position position="174"/>
    </location>
</feature>
<dbReference type="AlphaFoldDB" id="A0A9K3GNH1"/>
<organism evidence="2 3">
    <name type="scientific">Kipferlia bialata</name>
    <dbReference type="NCBI Taxonomy" id="797122"/>
    <lineage>
        <taxon>Eukaryota</taxon>
        <taxon>Metamonada</taxon>
        <taxon>Carpediemonas-like organisms</taxon>
        <taxon>Kipferlia</taxon>
    </lineage>
</organism>
<sequence>QERDEVYGSEVAAAATALQAAEAHSLQTITDLTKETMALTHETEETEQMGRDQREEASRRRAQAEADLRMISARRRANIEVTSRLKREVKTATSANDHLEHRLSRALESHASKHAAAEFDRDAMARERDSVKRTLNQMKERMALVLEIEERGPVSSRTRPRPISTSARGSARGS</sequence>
<name>A0A9K3GNH1_9EUKA</name>
<proteinExistence type="predicted"/>
<keyword evidence="3" id="KW-1185">Reference proteome</keyword>
<feature type="region of interest" description="Disordered" evidence="1">
    <location>
        <begin position="149"/>
        <end position="174"/>
    </location>
</feature>
<feature type="region of interest" description="Disordered" evidence="1">
    <location>
        <begin position="35"/>
        <end position="69"/>
    </location>
</feature>
<evidence type="ECO:0000313" key="3">
    <source>
        <dbReference type="Proteomes" id="UP000265618"/>
    </source>
</evidence>
<feature type="compositionally biased region" description="Low complexity" evidence="1">
    <location>
        <begin position="155"/>
        <end position="168"/>
    </location>
</feature>
<feature type="non-terminal residue" evidence="2">
    <location>
        <position position="1"/>
    </location>
</feature>
<dbReference type="Proteomes" id="UP000265618">
    <property type="component" value="Unassembled WGS sequence"/>
</dbReference>
<protein>
    <submittedName>
        <fullName evidence="2">Uncharacterized protein</fullName>
    </submittedName>
</protein>
<reference evidence="2 3" key="1">
    <citation type="journal article" date="2018" name="PLoS ONE">
        <title>The draft genome of Kipferlia bialata reveals reductive genome evolution in fornicate parasites.</title>
        <authorList>
            <person name="Tanifuji G."/>
            <person name="Takabayashi S."/>
            <person name="Kume K."/>
            <person name="Takagi M."/>
            <person name="Nakayama T."/>
            <person name="Kamikawa R."/>
            <person name="Inagaki Y."/>
            <person name="Hashimoto T."/>
        </authorList>
    </citation>
    <scope>NUCLEOTIDE SEQUENCE [LARGE SCALE GENOMIC DNA]</scope>
    <source>
        <strain evidence="2">NY0173</strain>
    </source>
</reference>
<evidence type="ECO:0000313" key="2">
    <source>
        <dbReference type="EMBL" id="GIQ89308.1"/>
    </source>
</evidence>